<name>A0A4Q7J4Q7_9PSEU</name>
<reference evidence="2 3" key="1">
    <citation type="submission" date="2019-02" db="EMBL/GenBank/DDBJ databases">
        <title>Draft genome sequence of Amycolatopsis sp. 8-3EHSu isolated from roots of Suaeda maritima.</title>
        <authorList>
            <person name="Duangmal K."/>
            <person name="Chantavorakit T."/>
        </authorList>
    </citation>
    <scope>NUCLEOTIDE SEQUENCE [LARGE SCALE GENOMIC DNA]</scope>
    <source>
        <strain evidence="2 3">8-3EHSu</strain>
    </source>
</reference>
<protein>
    <submittedName>
        <fullName evidence="2">HNH endonuclease</fullName>
    </submittedName>
</protein>
<keyword evidence="2" id="KW-0378">Hydrolase</keyword>
<keyword evidence="2" id="KW-0540">Nuclease</keyword>
<feature type="domain" description="DUF222" evidence="1">
    <location>
        <begin position="38"/>
        <end position="323"/>
    </location>
</feature>
<comment type="caution">
    <text evidence="2">The sequence shown here is derived from an EMBL/GenBank/DDBJ whole genome shotgun (WGS) entry which is preliminary data.</text>
</comment>
<organism evidence="2 3">
    <name type="scientific">Amycolatopsis suaedae</name>
    <dbReference type="NCBI Taxonomy" id="2510978"/>
    <lineage>
        <taxon>Bacteria</taxon>
        <taxon>Bacillati</taxon>
        <taxon>Actinomycetota</taxon>
        <taxon>Actinomycetes</taxon>
        <taxon>Pseudonocardiales</taxon>
        <taxon>Pseudonocardiaceae</taxon>
        <taxon>Amycolatopsis</taxon>
    </lineage>
</organism>
<dbReference type="GO" id="GO:0004519">
    <property type="term" value="F:endonuclease activity"/>
    <property type="evidence" value="ECO:0007669"/>
    <property type="project" value="UniProtKB-KW"/>
</dbReference>
<proteinExistence type="predicted"/>
<evidence type="ECO:0000313" key="2">
    <source>
        <dbReference type="EMBL" id="RZQ62550.1"/>
    </source>
</evidence>
<keyword evidence="2" id="KW-0255">Endonuclease</keyword>
<dbReference type="InterPro" id="IPR003870">
    <property type="entry name" value="DUF222"/>
</dbReference>
<gene>
    <name evidence="2" type="ORF">EWH70_19635</name>
</gene>
<evidence type="ECO:0000313" key="3">
    <source>
        <dbReference type="Proteomes" id="UP000292003"/>
    </source>
</evidence>
<sequence>MYQEEVVHVLEGRASTLLERASAGLAEKYSRRAAVRLLAAVDAQLAKLEAVRADALAMFGDLCGSERDGAAELALVLAITENQATRELSHARSLRSRLPKVMGLMRAGKVRFYTAGKVCEATSWLSESAVREVDAVLESRLVGKNPLSARRAACYAAAKADPEGLARRTRKRREQRAVHLVHNGAGVADLLLVDAPVERAVAAYTRIDNMAKALKTKDEPRKLDQLRSDVALDLLLTGTGGTPPKAEVYVYLDYLTLAKLNDNPADLAGHGPISASLARDLVATPGAVLRRIITEPATGQPIELGRRRYRPTATVDEFLRIRDRECRHPGCHRPAHFAELDHNKPWSRGGTTDVAQLHGYCKRHHRIKHTPGWKHVAENGDVVITTPGGSRHVSRLVPLHEPRAAAPP</sequence>
<dbReference type="Pfam" id="PF02720">
    <property type="entry name" value="DUF222"/>
    <property type="match status" value="1"/>
</dbReference>
<keyword evidence="3" id="KW-1185">Reference proteome</keyword>
<dbReference type="CDD" id="cd00085">
    <property type="entry name" value="HNHc"/>
    <property type="match status" value="1"/>
</dbReference>
<evidence type="ECO:0000259" key="1">
    <source>
        <dbReference type="Pfam" id="PF02720"/>
    </source>
</evidence>
<dbReference type="OrthoDB" id="5241234at2"/>
<dbReference type="InterPro" id="IPR003615">
    <property type="entry name" value="HNH_nuc"/>
</dbReference>
<dbReference type="EMBL" id="SFCC01000009">
    <property type="protein sequence ID" value="RZQ62550.1"/>
    <property type="molecule type" value="Genomic_DNA"/>
</dbReference>
<dbReference type="Proteomes" id="UP000292003">
    <property type="component" value="Unassembled WGS sequence"/>
</dbReference>
<accession>A0A4Q7J4Q7</accession>
<dbReference type="AlphaFoldDB" id="A0A4Q7J4Q7"/>